<protein>
    <submittedName>
        <fullName evidence="7">16S rRNA (Cytidine1402-2'-O)-methyltransferase</fullName>
    </submittedName>
</protein>
<evidence type="ECO:0000256" key="5">
    <source>
        <dbReference type="ARBA" id="ARBA00022691"/>
    </source>
</evidence>
<feature type="domain" description="Tetrapyrrole methylase" evidence="6">
    <location>
        <begin position="23"/>
        <end position="203"/>
    </location>
</feature>
<evidence type="ECO:0000313" key="7">
    <source>
        <dbReference type="EMBL" id="TCK59439.1"/>
    </source>
</evidence>
<keyword evidence="4 7" id="KW-0808">Transferase</keyword>
<keyword evidence="2" id="KW-0698">rRNA processing</keyword>
<sequence>MKTLYIAGTSISGDYSGSPAYLFEVVEKCTLVIGEDKKNLGRMLAASGFRDREQMLLNEHSLDRDKDFLLEIAMGHENVLLMSDSGTPCVADPGYDFVNKAWEAGFNVISVPGPSSITAALSVSGYFSERFYFAGFPPKDVVLRKKFMDRVMNNKDTVVVFERPYHANQLIEEVSFISRPMSMSFNLGMPDEITYRGTAKEIAAAIPEKVKKPFVLVIAGTSR</sequence>
<keyword evidence="8" id="KW-1185">Reference proteome</keyword>
<dbReference type="GO" id="GO:0032259">
    <property type="term" value="P:methylation"/>
    <property type="evidence" value="ECO:0007669"/>
    <property type="project" value="UniProtKB-KW"/>
</dbReference>
<keyword evidence="1" id="KW-0963">Cytoplasm</keyword>
<accession>A0A4R1K8I7</accession>
<dbReference type="PANTHER" id="PTHR46111">
    <property type="entry name" value="RIBOSOMAL RNA SMALL SUBUNIT METHYLTRANSFERASE I"/>
    <property type="match status" value="1"/>
</dbReference>
<organism evidence="7 8">
    <name type="scientific">Seleniivibrio woodruffii</name>
    <dbReference type="NCBI Taxonomy" id="1078050"/>
    <lineage>
        <taxon>Bacteria</taxon>
        <taxon>Pseudomonadati</taxon>
        <taxon>Deferribacterota</taxon>
        <taxon>Deferribacteres</taxon>
        <taxon>Deferribacterales</taxon>
        <taxon>Geovibrionaceae</taxon>
        <taxon>Seleniivibrio</taxon>
    </lineage>
</organism>
<dbReference type="InterPro" id="IPR008189">
    <property type="entry name" value="rRNA_ssu_MeTfrase_I"/>
</dbReference>
<dbReference type="Proteomes" id="UP000294614">
    <property type="component" value="Unassembled WGS sequence"/>
</dbReference>
<dbReference type="EMBL" id="SMGG01000006">
    <property type="protein sequence ID" value="TCK59439.1"/>
    <property type="molecule type" value="Genomic_DNA"/>
</dbReference>
<evidence type="ECO:0000256" key="2">
    <source>
        <dbReference type="ARBA" id="ARBA00022552"/>
    </source>
</evidence>
<proteinExistence type="predicted"/>
<dbReference type="Gene3D" id="3.30.950.10">
    <property type="entry name" value="Methyltransferase, Cobalt-precorrin-4 Transmethylase, Domain 2"/>
    <property type="match status" value="1"/>
</dbReference>
<dbReference type="OrthoDB" id="9809084at2"/>
<name>A0A4R1K8I7_9BACT</name>
<evidence type="ECO:0000259" key="6">
    <source>
        <dbReference type="Pfam" id="PF00590"/>
    </source>
</evidence>
<dbReference type="GO" id="GO:0008168">
    <property type="term" value="F:methyltransferase activity"/>
    <property type="evidence" value="ECO:0007669"/>
    <property type="project" value="UniProtKB-KW"/>
</dbReference>
<dbReference type="InterPro" id="IPR014777">
    <property type="entry name" value="4pyrrole_Mease_sub1"/>
</dbReference>
<evidence type="ECO:0000256" key="3">
    <source>
        <dbReference type="ARBA" id="ARBA00022603"/>
    </source>
</evidence>
<comment type="caution">
    <text evidence="7">The sequence shown here is derived from an EMBL/GenBank/DDBJ whole genome shotgun (WGS) entry which is preliminary data.</text>
</comment>
<keyword evidence="5" id="KW-0949">S-adenosyl-L-methionine</keyword>
<dbReference type="InterPro" id="IPR035996">
    <property type="entry name" value="4pyrrol_Methylase_sf"/>
</dbReference>
<reference evidence="7 8" key="1">
    <citation type="submission" date="2019-03" db="EMBL/GenBank/DDBJ databases">
        <title>Genomic Encyclopedia of Type Strains, Phase IV (KMG-IV): sequencing the most valuable type-strain genomes for metagenomic binning, comparative biology and taxonomic classification.</title>
        <authorList>
            <person name="Goeker M."/>
        </authorList>
    </citation>
    <scope>NUCLEOTIDE SEQUENCE [LARGE SCALE GENOMIC DNA]</scope>
    <source>
        <strain evidence="7 8">DSM 24984</strain>
    </source>
</reference>
<evidence type="ECO:0000256" key="1">
    <source>
        <dbReference type="ARBA" id="ARBA00022490"/>
    </source>
</evidence>
<dbReference type="AlphaFoldDB" id="A0A4R1K8I7"/>
<dbReference type="PIRSF" id="PIRSF005917">
    <property type="entry name" value="MTase_YraL"/>
    <property type="match status" value="1"/>
</dbReference>
<dbReference type="InterPro" id="IPR014776">
    <property type="entry name" value="4pyrrole_Mease_sub2"/>
</dbReference>
<dbReference type="SUPFAM" id="SSF53790">
    <property type="entry name" value="Tetrapyrrole methylase"/>
    <property type="match status" value="1"/>
</dbReference>
<dbReference type="GO" id="GO:0006364">
    <property type="term" value="P:rRNA processing"/>
    <property type="evidence" value="ECO:0007669"/>
    <property type="project" value="UniProtKB-KW"/>
</dbReference>
<keyword evidence="3 7" id="KW-0489">Methyltransferase</keyword>
<dbReference type="RefSeq" id="WP_132874349.1">
    <property type="nucleotide sequence ID" value="NZ_JAJUHT010000006.1"/>
</dbReference>
<dbReference type="Pfam" id="PF00590">
    <property type="entry name" value="TP_methylase"/>
    <property type="match status" value="1"/>
</dbReference>
<evidence type="ECO:0000313" key="8">
    <source>
        <dbReference type="Proteomes" id="UP000294614"/>
    </source>
</evidence>
<gene>
    <name evidence="7" type="ORF">C8D98_2373</name>
</gene>
<dbReference type="PANTHER" id="PTHR46111:SF1">
    <property type="entry name" value="RIBOSOMAL RNA SMALL SUBUNIT METHYLTRANSFERASE I"/>
    <property type="match status" value="1"/>
</dbReference>
<dbReference type="Gene3D" id="3.40.1010.10">
    <property type="entry name" value="Cobalt-precorrin-4 Transmethylase, Domain 1"/>
    <property type="match status" value="1"/>
</dbReference>
<evidence type="ECO:0000256" key="4">
    <source>
        <dbReference type="ARBA" id="ARBA00022679"/>
    </source>
</evidence>
<dbReference type="InterPro" id="IPR000878">
    <property type="entry name" value="4pyrrol_Mease"/>
</dbReference>